<name>A0AA36NER2_9DINO</name>
<comment type="caution">
    <text evidence="1">The sequence shown here is derived from an EMBL/GenBank/DDBJ whole genome shotgun (WGS) entry which is preliminary data.</text>
</comment>
<evidence type="ECO:0000313" key="1">
    <source>
        <dbReference type="EMBL" id="CAJ1404377.1"/>
    </source>
</evidence>
<accession>A0AA36NER2</accession>
<dbReference type="Proteomes" id="UP001178507">
    <property type="component" value="Unassembled WGS sequence"/>
</dbReference>
<protein>
    <submittedName>
        <fullName evidence="1">Uncharacterized protein</fullName>
    </submittedName>
</protein>
<reference evidence="1" key="1">
    <citation type="submission" date="2023-08" db="EMBL/GenBank/DDBJ databases">
        <authorList>
            <person name="Chen Y."/>
            <person name="Shah S."/>
            <person name="Dougan E. K."/>
            <person name="Thang M."/>
            <person name="Chan C."/>
        </authorList>
    </citation>
    <scope>NUCLEOTIDE SEQUENCE</scope>
</reference>
<evidence type="ECO:0000313" key="2">
    <source>
        <dbReference type="Proteomes" id="UP001178507"/>
    </source>
</evidence>
<sequence length="99" mass="10819">MVHIHTVNQDDNLEVSLFLPGIAESWGTHRLMQITPLQRCSKDAVQIEPFGTHVDATHAMWGSTHITAGESNNNSLAKSDCPPCCLQSVHADVPLIADF</sequence>
<organism evidence="1 2">
    <name type="scientific">Effrenium voratum</name>
    <dbReference type="NCBI Taxonomy" id="2562239"/>
    <lineage>
        <taxon>Eukaryota</taxon>
        <taxon>Sar</taxon>
        <taxon>Alveolata</taxon>
        <taxon>Dinophyceae</taxon>
        <taxon>Suessiales</taxon>
        <taxon>Symbiodiniaceae</taxon>
        <taxon>Effrenium</taxon>
    </lineage>
</organism>
<gene>
    <name evidence="1" type="ORF">EVOR1521_LOCUS26830</name>
</gene>
<proteinExistence type="predicted"/>
<dbReference type="EMBL" id="CAUJNA010003538">
    <property type="protein sequence ID" value="CAJ1404377.1"/>
    <property type="molecule type" value="Genomic_DNA"/>
</dbReference>
<keyword evidence="2" id="KW-1185">Reference proteome</keyword>
<dbReference type="AlphaFoldDB" id="A0AA36NER2"/>